<comment type="subcellular location">
    <subcellularLocation>
        <location evidence="1">Membrane</location>
    </subcellularLocation>
</comment>
<dbReference type="PANTHER" id="PTHR11910">
    <property type="entry name" value="ATP SYNTHASE DELTA CHAIN"/>
    <property type="match status" value="1"/>
</dbReference>
<evidence type="ECO:0000256" key="6">
    <source>
        <dbReference type="ARBA" id="ARBA00023310"/>
    </source>
</evidence>
<dbReference type="GO" id="GO:0046933">
    <property type="term" value="F:proton-transporting ATP synthase activity, rotational mechanism"/>
    <property type="evidence" value="ECO:0007669"/>
    <property type="project" value="InterPro"/>
</dbReference>
<dbReference type="NCBIfam" id="NF009967">
    <property type="entry name" value="PRK13430.1"/>
    <property type="match status" value="1"/>
</dbReference>
<evidence type="ECO:0000313" key="7">
    <source>
        <dbReference type="EMBL" id="CAB4559159.1"/>
    </source>
</evidence>
<evidence type="ECO:0000256" key="3">
    <source>
        <dbReference type="ARBA" id="ARBA00022781"/>
    </source>
</evidence>
<evidence type="ECO:0000256" key="2">
    <source>
        <dbReference type="ARBA" id="ARBA00022448"/>
    </source>
</evidence>
<keyword evidence="6" id="KW-0066">ATP synthesis</keyword>
<keyword evidence="2" id="KW-0813">Transport</keyword>
<dbReference type="NCBIfam" id="TIGR01145">
    <property type="entry name" value="ATP_synt_delta"/>
    <property type="match status" value="1"/>
</dbReference>
<dbReference type="InterPro" id="IPR000711">
    <property type="entry name" value="ATPase_OSCP/dsu"/>
</dbReference>
<keyword evidence="4" id="KW-0406">Ion transport</keyword>
<sequence>MSSSTRQALKAAKEILTPLLVDADLRFAEEIFVISSAMSGSKQLRNILSDPSAEISGKKNALSAVFGASVSAKAVELAGKIVALRWSKGSDLVSAMEQLAVHSVAAIAARSKSLEALEAELFEFRKVVDSDQQLQIALASRQASDEQKLTMVNQLISGKFGKEASLLIRFAVIGSAKVRISVVLEQFGKLLAAYAERLVATVTVAQALSDSQQAQLEKSLSRDYGNDLRLNIEIDPAILGGIKVQIAGEVIDGSIANRLKQAKMMLA</sequence>
<keyword evidence="5" id="KW-0472">Membrane</keyword>
<dbReference type="HAMAP" id="MF_01416">
    <property type="entry name" value="ATP_synth_delta_bact"/>
    <property type="match status" value="1"/>
</dbReference>
<dbReference type="PRINTS" id="PR00125">
    <property type="entry name" value="ATPASEDELTA"/>
</dbReference>
<gene>
    <name evidence="7" type="ORF">UFOPK1639_00308</name>
</gene>
<name>A0A6J6D8K7_9ZZZZ</name>
<reference evidence="7" key="1">
    <citation type="submission" date="2020-05" db="EMBL/GenBank/DDBJ databases">
        <authorList>
            <person name="Chiriac C."/>
            <person name="Salcher M."/>
            <person name="Ghai R."/>
            <person name="Kavagutti S V."/>
        </authorList>
    </citation>
    <scope>NUCLEOTIDE SEQUENCE</scope>
</reference>
<evidence type="ECO:0000256" key="1">
    <source>
        <dbReference type="ARBA" id="ARBA00004370"/>
    </source>
</evidence>
<dbReference type="AlphaFoldDB" id="A0A6J6D8K7"/>
<proteinExistence type="inferred from homology"/>
<accession>A0A6J6D8K7</accession>
<evidence type="ECO:0000256" key="5">
    <source>
        <dbReference type="ARBA" id="ARBA00023136"/>
    </source>
</evidence>
<evidence type="ECO:0000256" key="4">
    <source>
        <dbReference type="ARBA" id="ARBA00023065"/>
    </source>
</evidence>
<dbReference type="Pfam" id="PF00213">
    <property type="entry name" value="OSCP"/>
    <property type="match status" value="1"/>
</dbReference>
<organism evidence="7">
    <name type="scientific">freshwater metagenome</name>
    <dbReference type="NCBI Taxonomy" id="449393"/>
    <lineage>
        <taxon>unclassified sequences</taxon>
        <taxon>metagenomes</taxon>
        <taxon>ecological metagenomes</taxon>
    </lineage>
</organism>
<dbReference type="EMBL" id="CAEZTH010000021">
    <property type="protein sequence ID" value="CAB4559159.1"/>
    <property type="molecule type" value="Genomic_DNA"/>
</dbReference>
<keyword evidence="3" id="KW-0375">Hydrogen ion transport</keyword>
<protein>
    <submittedName>
        <fullName evidence="7">Unannotated protein</fullName>
    </submittedName>
</protein>
<dbReference type="GO" id="GO:0016020">
    <property type="term" value="C:membrane"/>
    <property type="evidence" value="ECO:0007669"/>
    <property type="project" value="UniProtKB-SubCell"/>
</dbReference>